<dbReference type="Proteomes" id="UP000092932">
    <property type="component" value="Chromosome"/>
</dbReference>
<sequence>MSHSPAHRVRRKPGFFHPVPVRARCDGWSIVRQCHFLAYLYLTGSVTAAARGVGMSPKSAYRLRARDGAEGFAYEWDRVLTHPGTGRPTPPPIDYRKVTNPTLRHRVEIGRVKPVLHMGQVVGIARKADNTTLLRALRRHDAVCASIDRDEREEDRRVFANTRFGVTGPIDERRLPLADAPLGCRFQSQGDPR</sequence>
<accession>A0A1B2ADE9</accession>
<name>A0A1B2ADE9_9SPHN</name>
<proteinExistence type="predicted"/>
<protein>
    <submittedName>
        <fullName evidence="1">Uncharacterized protein</fullName>
    </submittedName>
</protein>
<dbReference type="OrthoDB" id="7282816at2"/>
<dbReference type="KEGG" id="ado:A6F68_01666"/>
<evidence type="ECO:0000313" key="2">
    <source>
        <dbReference type="Proteomes" id="UP000092932"/>
    </source>
</evidence>
<dbReference type="AlphaFoldDB" id="A0A1B2ADE9"/>
<reference evidence="1 2" key="1">
    <citation type="submission" date="2016-07" db="EMBL/GenBank/DDBJ databases">
        <title>Complete genome sequence of Altererythrobacter dongtanensis KCTC 22672, a type strain with esterase isolated from tidal flat.</title>
        <authorList>
            <person name="Cheng H."/>
            <person name="Wu Y.-H."/>
            <person name="Zhou P."/>
            <person name="Huo Y.-Y."/>
            <person name="Wang C.-S."/>
            <person name="Xu X.-W."/>
        </authorList>
    </citation>
    <scope>NUCLEOTIDE SEQUENCE [LARGE SCALE GENOMIC DNA]</scope>
    <source>
        <strain evidence="1 2">KCTC 22672</strain>
    </source>
</reference>
<dbReference type="RefSeq" id="WP_067678450.1">
    <property type="nucleotide sequence ID" value="NZ_CP016591.1"/>
</dbReference>
<dbReference type="STRING" id="692370.A6F68_01666"/>
<evidence type="ECO:0000313" key="1">
    <source>
        <dbReference type="EMBL" id="ANY20179.1"/>
    </source>
</evidence>
<keyword evidence="2" id="KW-1185">Reference proteome</keyword>
<dbReference type="EMBL" id="CP016591">
    <property type="protein sequence ID" value="ANY20179.1"/>
    <property type="molecule type" value="Genomic_DNA"/>
</dbReference>
<gene>
    <name evidence="1" type="ORF">A6F68_01666</name>
</gene>
<organism evidence="1 2">
    <name type="scientific">Tsuneonella dongtanensis</name>
    <dbReference type="NCBI Taxonomy" id="692370"/>
    <lineage>
        <taxon>Bacteria</taxon>
        <taxon>Pseudomonadati</taxon>
        <taxon>Pseudomonadota</taxon>
        <taxon>Alphaproteobacteria</taxon>
        <taxon>Sphingomonadales</taxon>
        <taxon>Erythrobacteraceae</taxon>
        <taxon>Tsuneonella</taxon>
    </lineage>
</organism>